<dbReference type="EMBL" id="AVFL01000011">
    <property type="protein sequence ID" value="EWY39601.1"/>
    <property type="molecule type" value="Genomic_DNA"/>
</dbReference>
<protein>
    <submittedName>
        <fullName evidence="1">Cyclase</fullName>
    </submittedName>
</protein>
<dbReference type="Pfam" id="PF10604">
    <property type="entry name" value="Polyketide_cyc2"/>
    <property type="match status" value="1"/>
</dbReference>
<name>W9H499_9PROT</name>
<dbReference type="OrthoDB" id="9797595at2"/>
<sequence length="229" mass="25238">MDRSMTPPDHWGRYALLAGGGLLALQGFRRGGWAGAALTAAGAGLLASGVANEAVREKLHLPDLRELPRAVSKPVTIHHTVTINKPREELYKFWRDFGNLSRIMPEIDRIDTRDQRHSHWVVTGPGGAKVRFDAEVTDESENQRIAWRSVGDADVKNSGKVTFNDAPGDRGTEVRLELTYDAPFGKLGQGVAMLTGQEPQLQAHRALRRLKQLMEAGEITTNRMRSPAA</sequence>
<evidence type="ECO:0000313" key="2">
    <source>
        <dbReference type="Proteomes" id="UP000019486"/>
    </source>
</evidence>
<dbReference type="SUPFAM" id="SSF55961">
    <property type="entry name" value="Bet v1-like"/>
    <property type="match status" value="1"/>
</dbReference>
<dbReference type="CDD" id="cd07817">
    <property type="entry name" value="SRPBCC_8"/>
    <property type="match status" value="1"/>
</dbReference>
<dbReference type="Proteomes" id="UP000019486">
    <property type="component" value="Unassembled WGS sequence"/>
</dbReference>
<dbReference type="InterPro" id="IPR047137">
    <property type="entry name" value="ORF3"/>
</dbReference>
<dbReference type="Gene3D" id="3.30.530.20">
    <property type="match status" value="1"/>
</dbReference>
<organism evidence="1 2">
    <name type="scientific">Skermanella stibiiresistens SB22</name>
    <dbReference type="NCBI Taxonomy" id="1385369"/>
    <lineage>
        <taxon>Bacteria</taxon>
        <taxon>Pseudomonadati</taxon>
        <taxon>Pseudomonadota</taxon>
        <taxon>Alphaproteobacteria</taxon>
        <taxon>Rhodospirillales</taxon>
        <taxon>Azospirillaceae</taxon>
        <taxon>Skermanella</taxon>
    </lineage>
</organism>
<dbReference type="PANTHER" id="PTHR33824">
    <property type="entry name" value="POLYKETIDE CYCLASE/DEHYDRASE AND LIPID TRANSPORT SUPERFAMILY PROTEIN"/>
    <property type="match status" value="1"/>
</dbReference>
<dbReference type="AlphaFoldDB" id="W9H499"/>
<dbReference type="PANTHER" id="PTHR33824:SF7">
    <property type="entry name" value="POLYKETIDE CYCLASE_DEHYDRASE AND LIPID TRANSPORT SUPERFAMILY PROTEIN"/>
    <property type="match status" value="1"/>
</dbReference>
<dbReference type="STRING" id="1385369.N825_05810"/>
<dbReference type="PATRIC" id="fig|1385369.3.peg.3371"/>
<dbReference type="InterPro" id="IPR023393">
    <property type="entry name" value="START-like_dom_sf"/>
</dbReference>
<accession>W9H499</accession>
<proteinExistence type="predicted"/>
<gene>
    <name evidence="1" type="ORF">N825_05810</name>
</gene>
<dbReference type="InterPro" id="IPR019587">
    <property type="entry name" value="Polyketide_cyclase/dehydratase"/>
</dbReference>
<comment type="caution">
    <text evidence="1">The sequence shown here is derived from an EMBL/GenBank/DDBJ whole genome shotgun (WGS) entry which is preliminary data.</text>
</comment>
<reference evidence="1 2" key="1">
    <citation type="submission" date="2013-08" db="EMBL/GenBank/DDBJ databases">
        <title>The genome sequence of Skermanella stibiiresistens.</title>
        <authorList>
            <person name="Zhu W."/>
            <person name="Wang G."/>
        </authorList>
    </citation>
    <scope>NUCLEOTIDE SEQUENCE [LARGE SCALE GENOMIC DNA]</scope>
    <source>
        <strain evidence="1 2">SB22</strain>
    </source>
</reference>
<keyword evidence="2" id="KW-1185">Reference proteome</keyword>
<evidence type="ECO:0000313" key="1">
    <source>
        <dbReference type="EMBL" id="EWY39601.1"/>
    </source>
</evidence>